<name>A0A2A5BBK1_9GAMM</name>
<dbReference type="GO" id="GO:0046872">
    <property type="term" value="F:metal ion binding"/>
    <property type="evidence" value="ECO:0007669"/>
    <property type="project" value="UniProtKB-KW"/>
</dbReference>
<dbReference type="Proteomes" id="UP000218327">
    <property type="component" value="Unassembled WGS sequence"/>
</dbReference>
<dbReference type="EMBL" id="NVVJ01000001">
    <property type="protein sequence ID" value="PCJ28721.1"/>
    <property type="molecule type" value="Genomic_DNA"/>
</dbReference>
<dbReference type="PIRSF" id="PIRSF005902">
    <property type="entry name" value="DNase_TatD"/>
    <property type="match status" value="1"/>
</dbReference>
<keyword evidence="2" id="KW-0963">Cytoplasm</keyword>
<protein>
    <submittedName>
        <fullName evidence="9">Hydrolase TatD</fullName>
    </submittedName>
</protein>
<evidence type="ECO:0000256" key="6">
    <source>
        <dbReference type="ARBA" id="ARBA00022839"/>
    </source>
</evidence>
<dbReference type="InterPro" id="IPR001130">
    <property type="entry name" value="TatD-like"/>
</dbReference>
<evidence type="ECO:0000256" key="7">
    <source>
        <dbReference type="ARBA" id="ARBA00022842"/>
    </source>
</evidence>
<dbReference type="Pfam" id="PF01026">
    <property type="entry name" value="TatD_DNase"/>
    <property type="match status" value="1"/>
</dbReference>
<reference evidence="10" key="1">
    <citation type="submission" date="2017-08" db="EMBL/GenBank/DDBJ databases">
        <title>A dynamic microbial community with high functional redundancy inhabits the cold, oxic subseafloor aquifer.</title>
        <authorList>
            <person name="Tully B.J."/>
            <person name="Wheat C.G."/>
            <person name="Glazer B.T."/>
            <person name="Huber J.A."/>
        </authorList>
    </citation>
    <scope>NUCLEOTIDE SEQUENCE [LARGE SCALE GENOMIC DNA]</scope>
</reference>
<keyword evidence="4 8" id="KW-0479">Metal-binding</keyword>
<evidence type="ECO:0000313" key="9">
    <source>
        <dbReference type="EMBL" id="PCJ28721.1"/>
    </source>
</evidence>
<dbReference type="PANTHER" id="PTHR46124">
    <property type="entry name" value="D-AMINOACYL-TRNA DEACYLASE"/>
    <property type="match status" value="1"/>
</dbReference>
<sequence length="262" mass="29585">MKLVDIGANLTHESFSHDLDEVISSAESAGVNHIILTGTDLESSQAAHQLGLKYPKYFSSTAGFHPHVAASLTDSNMEQIRQIASEPQVVAVGETGLDFNRNFSPKQEQLESFEQHLQLAADLQKPVFLHQRDAHDDFYRLLVKYRPKLVGGVVHCFTDSEQALMSYLDQDMYIGITGWICDERRGSSLQQMVAKIPRERLLIETDAPYLLPRTLRPRPKSRRNEPKYLPEVLNTIAQHTGRSVESIALDTYDNARRLFALP</sequence>
<evidence type="ECO:0000256" key="4">
    <source>
        <dbReference type="ARBA" id="ARBA00022723"/>
    </source>
</evidence>
<dbReference type="PROSITE" id="PS01090">
    <property type="entry name" value="TATD_2"/>
    <property type="match status" value="1"/>
</dbReference>
<keyword evidence="3" id="KW-0540">Nuclease</keyword>
<keyword evidence="5 9" id="KW-0378">Hydrolase</keyword>
<feature type="binding site" evidence="8">
    <location>
        <position position="94"/>
    </location>
    <ligand>
        <name>a divalent metal cation</name>
        <dbReference type="ChEBI" id="CHEBI:60240"/>
        <label>1</label>
    </ligand>
</feature>
<feature type="binding site" evidence="8">
    <location>
        <position position="206"/>
    </location>
    <ligand>
        <name>a divalent metal cation</name>
        <dbReference type="ChEBI" id="CHEBI:60240"/>
        <label>1</label>
    </ligand>
</feature>
<gene>
    <name evidence="9" type="ORF">COA96_00630</name>
</gene>
<keyword evidence="6" id="KW-0269">Exonuclease</keyword>
<comment type="caution">
    <text evidence="9">The sequence shown here is derived from an EMBL/GenBank/DDBJ whole genome shotgun (WGS) entry which is preliminary data.</text>
</comment>
<dbReference type="CDD" id="cd01310">
    <property type="entry name" value="TatD_DNAse"/>
    <property type="match status" value="1"/>
</dbReference>
<accession>A0A2A5BBK1</accession>
<evidence type="ECO:0000256" key="5">
    <source>
        <dbReference type="ARBA" id="ARBA00022801"/>
    </source>
</evidence>
<dbReference type="FunFam" id="3.20.20.140:FF:000018">
    <property type="entry name" value="3'-5' ssDNA/RNA exonuclease TatD"/>
    <property type="match status" value="1"/>
</dbReference>
<feature type="binding site" evidence="8">
    <location>
        <position position="155"/>
    </location>
    <ligand>
        <name>a divalent metal cation</name>
        <dbReference type="ChEBI" id="CHEBI:60240"/>
        <label>2</label>
    </ligand>
</feature>
<dbReference type="GO" id="GO:0004527">
    <property type="term" value="F:exonuclease activity"/>
    <property type="evidence" value="ECO:0007669"/>
    <property type="project" value="UniProtKB-KW"/>
</dbReference>
<comment type="similarity">
    <text evidence="1">Belongs to the metallo-dependent hydrolases superfamily. TatD-type hydrolase family.</text>
</comment>
<dbReference type="PANTHER" id="PTHR46124:SF2">
    <property type="entry name" value="D-AMINOACYL-TRNA DEACYLASE"/>
    <property type="match status" value="1"/>
</dbReference>
<dbReference type="InterPro" id="IPR018228">
    <property type="entry name" value="DNase_TatD-rel_CS"/>
</dbReference>
<dbReference type="Gene3D" id="3.20.20.140">
    <property type="entry name" value="Metal-dependent hydrolases"/>
    <property type="match status" value="1"/>
</dbReference>
<evidence type="ECO:0000256" key="3">
    <source>
        <dbReference type="ARBA" id="ARBA00022722"/>
    </source>
</evidence>
<dbReference type="InterPro" id="IPR032466">
    <property type="entry name" value="Metal_Hydrolase"/>
</dbReference>
<evidence type="ECO:0000256" key="8">
    <source>
        <dbReference type="PIRSR" id="PIRSR005902-1"/>
    </source>
</evidence>
<feature type="binding site" evidence="8">
    <location>
        <position position="130"/>
    </location>
    <ligand>
        <name>a divalent metal cation</name>
        <dbReference type="ChEBI" id="CHEBI:60240"/>
        <label>2</label>
    </ligand>
</feature>
<proteinExistence type="inferred from homology"/>
<dbReference type="SUPFAM" id="SSF51556">
    <property type="entry name" value="Metallo-dependent hydrolases"/>
    <property type="match status" value="1"/>
</dbReference>
<keyword evidence="7" id="KW-0460">Magnesium</keyword>
<evidence type="ECO:0000256" key="2">
    <source>
        <dbReference type="ARBA" id="ARBA00022490"/>
    </source>
</evidence>
<evidence type="ECO:0000313" key="10">
    <source>
        <dbReference type="Proteomes" id="UP000218327"/>
    </source>
</evidence>
<evidence type="ECO:0000256" key="1">
    <source>
        <dbReference type="ARBA" id="ARBA00009275"/>
    </source>
</evidence>
<dbReference type="AlphaFoldDB" id="A0A2A5BBK1"/>
<organism evidence="9 10">
    <name type="scientific">SAR86 cluster bacterium</name>
    <dbReference type="NCBI Taxonomy" id="2030880"/>
    <lineage>
        <taxon>Bacteria</taxon>
        <taxon>Pseudomonadati</taxon>
        <taxon>Pseudomonadota</taxon>
        <taxon>Gammaproteobacteria</taxon>
        <taxon>SAR86 cluster</taxon>
    </lineage>
</organism>